<feature type="chain" id="PRO_5047060186" description="DUF4595 domain-containing protein" evidence="1">
    <location>
        <begin position="27"/>
        <end position="290"/>
    </location>
</feature>
<name>A0ABT4PIZ6_9BACT</name>
<feature type="signal peptide" evidence="1">
    <location>
        <begin position="1"/>
        <end position="26"/>
    </location>
</feature>
<evidence type="ECO:0000256" key="1">
    <source>
        <dbReference type="SAM" id="SignalP"/>
    </source>
</evidence>
<dbReference type="EMBL" id="JAPZVM010000008">
    <property type="protein sequence ID" value="MCZ8373030.1"/>
    <property type="molecule type" value="Genomic_DNA"/>
</dbReference>
<sequence length="290" mass="32797">MKTMFKWNIILSILLCSYLSSCSSNDDQGGNFDMAQLIGSQWERNYSWIGDDAAWEEGKGTLTFTSSREAQEIVNYHGEDWRYNYDEDVNELKPYSGTSTIFYSYTVEGNQITLTDQDGGYSITTTLSGNMLVGSDDYLWTLIKAGEGSGSGSGETTSYSWEQMQGVWMGSKYVDCVSIIKLYKQQQQPSSAYYNGDFGVYGLQFNSNGQSREVDAQMKAFHNTGAIVLETIYASDGKTVYWTDISKSSYRKQYSIHGDKIYYNGKEYFQIFDATHIHDLIGGEDYVKVQ</sequence>
<reference evidence="2" key="1">
    <citation type="submission" date="2022-12" db="EMBL/GenBank/DDBJ databases">
        <title>Phocaeicola acetigenes sp. nov., isolated feces from a healthy human.</title>
        <authorList>
            <person name="Do H."/>
            <person name="Ha Y.B."/>
            <person name="Kim J.-S."/>
            <person name="Suh M.K."/>
            <person name="Kim H.S."/>
            <person name="Lee J.-S."/>
        </authorList>
    </citation>
    <scope>NUCLEOTIDE SEQUENCE</scope>
    <source>
        <strain evidence="2">KGMB11183</strain>
    </source>
</reference>
<keyword evidence="1" id="KW-0732">Signal</keyword>
<dbReference type="Proteomes" id="UP001141933">
    <property type="component" value="Unassembled WGS sequence"/>
</dbReference>
<dbReference type="RefSeq" id="WP_269878329.1">
    <property type="nucleotide sequence ID" value="NZ_JAPZVM010000008.1"/>
</dbReference>
<protein>
    <recommendedName>
        <fullName evidence="4">DUF4595 domain-containing protein</fullName>
    </recommendedName>
</protein>
<keyword evidence="3" id="KW-1185">Reference proteome</keyword>
<proteinExistence type="predicted"/>
<evidence type="ECO:0000313" key="3">
    <source>
        <dbReference type="Proteomes" id="UP001141933"/>
    </source>
</evidence>
<evidence type="ECO:0008006" key="4">
    <source>
        <dbReference type="Google" id="ProtNLM"/>
    </source>
</evidence>
<organism evidence="2 3">
    <name type="scientific">Phocaeicola acetigenes</name>
    <dbReference type="NCBI Taxonomy" id="3016083"/>
    <lineage>
        <taxon>Bacteria</taxon>
        <taxon>Pseudomonadati</taxon>
        <taxon>Bacteroidota</taxon>
        <taxon>Bacteroidia</taxon>
        <taxon>Bacteroidales</taxon>
        <taxon>Bacteroidaceae</taxon>
        <taxon>Phocaeicola</taxon>
    </lineage>
</organism>
<gene>
    <name evidence="2" type="ORF">O6P32_09980</name>
</gene>
<comment type="caution">
    <text evidence="2">The sequence shown here is derived from an EMBL/GenBank/DDBJ whole genome shotgun (WGS) entry which is preliminary data.</text>
</comment>
<evidence type="ECO:0000313" key="2">
    <source>
        <dbReference type="EMBL" id="MCZ8373030.1"/>
    </source>
</evidence>
<accession>A0ABT4PIZ6</accession>